<dbReference type="eggNOG" id="COG2766">
    <property type="taxonomic scope" value="Bacteria"/>
</dbReference>
<dbReference type="HOGENOM" id="CLU_367970_0_0_7"/>
<dbReference type="RefSeq" id="WP_012828436.1">
    <property type="nucleotide sequence ID" value="NC_013440.1"/>
</dbReference>
<organism evidence="2 3">
    <name type="scientific">Haliangium ochraceum (strain DSM 14365 / JCM 11303 / SMP-2)</name>
    <dbReference type="NCBI Taxonomy" id="502025"/>
    <lineage>
        <taxon>Bacteria</taxon>
        <taxon>Pseudomonadati</taxon>
        <taxon>Myxococcota</taxon>
        <taxon>Polyangia</taxon>
        <taxon>Haliangiales</taxon>
        <taxon>Kofleriaceae</taxon>
        <taxon>Haliangium</taxon>
    </lineage>
</organism>
<dbReference type="InterPro" id="IPR027417">
    <property type="entry name" value="P-loop_NTPase"/>
</dbReference>
<evidence type="ECO:0000313" key="2">
    <source>
        <dbReference type="EMBL" id="ACY15836.1"/>
    </source>
</evidence>
<dbReference type="AlphaFoldDB" id="D0LUZ5"/>
<dbReference type="SMART" id="SM00763">
    <property type="entry name" value="AAA_PrkA"/>
    <property type="match status" value="1"/>
</dbReference>
<accession>D0LUZ5</accession>
<dbReference type="SUPFAM" id="SSF52540">
    <property type="entry name" value="P-loop containing nucleoside triphosphate hydrolases"/>
    <property type="match status" value="1"/>
</dbReference>
<dbReference type="Gene3D" id="3.40.50.300">
    <property type="entry name" value="P-loop containing nucleotide triphosphate hydrolases"/>
    <property type="match status" value="1"/>
</dbReference>
<name>D0LUZ5_HALO1</name>
<dbReference type="STRING" id="502025.Hoch_3334"/>
<evidence type="ECO:0000313" key="3">
    <source>
        <dbReference type="Proteomes" id="UP000001880"/>
    </source>
</evidence>
<dbReference type="Pfam" id="PF06798">
    <property type="entry name" value="PrkA"/>
    <property type="match status" value="1"/>
</dbReference>
<keyword evidence="3" id="KW-1185">Reference proteome</keyword>
<keyword evidence="2" id="KW-0418">Kinase</keyword>
<keyword evidence="2" id="KW-0808">Transferase</keyword>
<dbReference type="Pfam" id="PF08298">
    <property type="entry name" value="AAA_PrkA"/>
    <property type="match status" value="1"/>
</dbReference>
<dbReference type="Proteomes" id="UP000001880">
    <property type="component" value="Chromosome"/>
</dbReference>
<dbReference type="EMBL" id="CP001804">
    <property type="protein sequence ID" value="ACY15836.1"/>
    <property type="molecule type" value="Genomic_DNA"/>
</dbReference>
<dbReference type="GO" id="GO:0004672">
    <property type="term" value="F:protein kinase activity"/>
    <property type="evidence" value="ECO:0007669"/>
    <property type="project" value="TreeGrafter"/>
</dbReference>
<reference evidence="2 3" key="1">
    <citation type="journal article" date="2010" name="Stand. Genomic Sci.">
        <title>Complete genome sequence of Haliangium ochraceum type strain (SMP-2).</title>
        <authorList>
            <consortium name="US DOE Joint Genome Institute (JGI-PGF)"/>
            <person name="Ivanova N."/>
            <person name="Daum C."/>
            <person name="Lang E."/>
            <person name="Abt B."/>
            <person name="Kopitz M."/>
            <person name="Saunders E."/>
            <person name="Lapidus A."/>
            <person name="Lucas S."/>
            <person name="Glavina Del Rio T."/>
            <person name="Nolan M."/>
            <person name="Tice H."/>
            <person name="Copeland A."/>
            <person name="Cheng J.F."/>
            <person name="Chen F."/>
            <person name="Bruce D."/>
            <person name="Goodwin L."/>
            <person name="Pitluck S."/>
            <person name="Mavromatis K."/>
            <person name="Pati A."/>
            <person name="Mikhailova N."/>
            <person name="Chen A."/>
            <person name="Palaniappan K."/>
            <person name="Land M."/>
            <person name="Hauser L."/>
            <person name="Chang Y.J."/>
            <person name="Jeffries C.D."/>
            <person name="Detter J.C."/>
            <person name="Brettin T."/>
            <person name="Rohde M."/>
            <person name="Goker M."/>
            <person name="Bristow J."/>
            <person name="Markowitz V."/>
            <person name="Eisen J.A."/>
            <person name="Hugenholtz P."/>
            <person name="Kyrpides N.C."/>
            <person name="Klenk H.P."/>
        </authorList>
    </citation>
    <scope>NUCLEOTIDE SEQUENCE [LARGE SCALE GENOMIC DNA]</scope>
    <source>
        <strain evidence="3">DSM 14365 / CIP 107738 / JCM 11303 / AJ 13395 / SMP-2</strain>
    </source>
</reference>
<dbReference type="InterPro" id="IPR010650">
    <property type="entry name" value="PrkA_C"/>
</dbReference>
<dbReference type="PANTHER" id="PTHR30267:SF2">
    <property type="entry name" value="PROTEIN PRKA"/>
    <property type="match status" value="1"/>
</dbReference>
<gene>
    <name evidence="2" type="ordered locus">Hoch_3334</name>
</gene>
<sequence length="765" mass="87119">MSKPSDPVRPRLAQLGDTIHRAFSVNRRVMSFAEYLDVVAAAPRTHLRSAPQYALDCFDHFGTDTVSSPRGTRRRFRLFDCPWAEGRDRLVGQEDTQNRIYRALANFVREGTANKLILLHGPNGSAKSTIIRCIGRAMQHYSSLDDGALYRINWIFPAQRSTRSGIGFAGAGMGEGGEHDTYAYLPDELIDAKLSDELRDHPMFLVPVAQRAAMLAEMLGEEPGEGADAGAWDPGAAEAAKRPFVLSDYLRFGRLSHKNRAIFEALLANYQGDYLKVLRHVQVERFYIQHRYREGYVTVEPQLSVDASERQITADRSVAALPAALQSVSLFEYGGELVGANRGLIEYSDLLKRPLEAYKYLLTTVEQASVSLSSATLFLDLVFLGTSNEIHLNAFKETAEFLSFRGRLELVRVPYLLDFTQEEQIYQQKLEEAAGRRHVAPHCAHVAALWAVLTRMRKPQAERYPAQLSEMIGRLTPLEKAELYASGQVPDGLDGRRAKELRRAIDDIWRESDPYPFYEGRSGASPREMQVVLFNAANSPNYRYVSPLAILDEIEELIKQASVYDFLKQDVQPGGYHDHVRFIEVVRERLVERIDDEVRSALGLIEEREYERLFERYIVHVLHWTKKERVLNPSTGAYEEADAALMREVESTLALEGEAEDFRRDLISKIGAWSLDHPNEKPDYTQIFAEHFKRLKADYYEQRKKIVRRGVSDLLTLLTAEGAGLDPEALERAKRAREALCERFDYQHDSARDALTLLHRYRYSH</sequence>
<protein>
    <submittedName>
        <fullName evidence="2">Putative serine protein kinase, PrkA</fullName>
    </submittedName>
</protein>
<evidence type="ECO:0000259" key="1">
    <source>
        <dbReference type="SMART" id="SM00763"/>
    </source>
</evidence>
<dbReference type="InterPro" id="IPR013153">
    <property type="entry name" value="Prk_AAA"/>
</dbReference>
<dbReference type="OrthoDB" id="9761914at2"/>
<proteinExistence type="predicted"/>
<dbReference type="KEGG" id="hoh:Hoch_3334"/>
<feature type="domain" description="PrkA AAA" evidence="1">
    <location>
        <begin position="30"/>
        <end position="463"/>
    </location>
</feature>
<dbReference type="PANTHER" id="PTHR30267">
    <property type="entry name" value="PROTEIN KINASE PRKA"/>
    <property type="match status" value="1"/>
</dbReference>